<protein>
    <recommendedName>
        <fullName evidence="2">YwpF-like protein</fullName>
    </recommendedName>
</protein>
<sequence length="134" mass="15217">MKTFKLLQLEVQGQDLPLEDGVIINQENSRQSWLLEAFLTEDMNAFLAPLLEEQTVVHARAVISFPDNEPAPFELVVRAIKPIGERVSVLFSGKLVARRQQYAEQLLASLLAEDLSEEQLLAQFKTGMRNRPRL</sequence>
<accession>A0A078M2Y7</accession>
<dbReference type="PATRIC" id="fig|1461583.4.peg.1011"/>
<dbReference type="InterPro" id="IPR025573">
    <property type="entry name" value="YwpF"/>
</dbReference>
<organism evidence="1">
    <name type="scientific">Metalysinibacillus saudimassiliensis</name>
    <dbReference type="NCBI Taxonomy" id="1461583"/>
    <lineage>
        <taxon>Bacteria</taxon>
        <taxon>Bacillati</taxon>
        <taxon>Bacillota</taxon>
        <taxon>Bacilli</taxon>
        <taxon>Bacillales</taxon>
        <taxon>Caryophanaceae</taxon>
        <taxon>Metalysinibacillus</taxon>
    </lineage>
</organism>
<gene>
    <name evidence="1" type="ORF">BN1050_01050</name>
</gene>
<reference evidence="1" key="1">
    <citation type="submission" date="2014-07" db="EMBL/GenBank/DDBJ databases">
        <authorList>
            <person name="Urmite Genomes Urmite Genomes"/>
        </authorList>
    </citation>
    <scope>NUCLEOTIDE SEQUENCE</scope>
    <source>
        <strain evidence="1">13S34_air</strain>
    </source>
</reference>
<proteinExistence type="predicted"/>
<evidence type="ECO:0008006" key="2">
    <source>
        <dbReference type="Google" id="ProtNLM"/>
    </source>
</evidence>
<name>A0A078M2Y7_9BACL</name>
<dbReference type="EMBL" id="LN483074">
    <property type="protein sequence ID" value="CEA01863.1"/>
    <property type="molecule type" value="Genomic_DNA"/>
</dbReference>
<dbReference type="AlphaFoldDB" id="A0A078M2Y7"/>
<dbReference type="Pfam" id="PF14183">
    <property type="entry name" value="YwpF"/>
    <property type="match status" value="1"/>
</dbReference>
<evidence type="ECO:0000313" key="1">
    <source>
        <dbReference type="EMBL" id="CEA01863.1"/>
    </source>
</evidence>
<dbReference type="HOGENOM" id="CLU_123099_1_0_9"/>